<dbReference type="InterPro" id="IPR029065">
    <property type="entry name" value="Enolase_C-like"/>
</dbReference>
<proteinExistence type="predicted"/>
<dbReference type="PANTHER" id="PTHR48073">
    <property type="entry name" value="O-SUCCINYLBENZOATE SYNTHASE-RELATED"/>
    <property type="match status" value="1"/>
</dbReference>
<keyword evidence="1" id="KW-0479">Metal-binding</keyword>
<comment type="caution">
    <text evidence="3">The sequence shown here is derived from an EMBL/GenBank/DDBJ whole genome shotgun (WGS) entry which is preliminary data.</text>
</comment>
<protein>
    <submittedName>
        <fullName evidence="3">Enolase C-terminal domain-like protein</fullName>
    </submittedName>
</protein>
<name>A0ABT8L256_9BACT</name>
<dbReference type="Pfam" id="PF13378">
    <property type="entry name" value="MR_MLE_C"/>
    <property type="match status" value="1"/>
</dbReference>
<evidence type="ECO:0000256" key="1">
    <source>
        <dbReference type="ARBA" id="ARBA00022723"/>
    </source>
</evidence>
<accession>A0ABT8L256</accession>
<feature type="domain" description="Enolase C-terminal" evidence="2">
    <location>
        <begin position="228"/>
        <end position="387"/>
    </location>
</feature>
<dbReference type="Gene3D" id="3.20.20.120">
    <property type="entry name" value="Enolase-like C-terminal domain"/>
    <property type="match status" value="1"/>
</dbReference>
<sequence length="478" mass="53228">MKTNLSGANVKKISRRQFVLDSAAISGLTAVGLPNFVGIKESVNIKKMTSKSITLKKGESTFEREPLIHSYGFKGGYITRLWQVATLLKSENGFQSVGLGIQSPLWSDARVAASRSESGGNSLMYDLTEKALSLTNGMSFESPIDLLDNILEPVYEYGKKITENPDLRKTFALNALVSVDNAAWLLYAQENNITSFDELVPEIYKEGLSHRHQQVASIPSISYSTAMEEVKKITGEGYFFLKIKIGSPGSQQEMLKKDMERLTQIHKTIGSVRTPHTKDGKLPYYLDANGRYESKEAFLKLLSHAKKIGAYEQIVVVEEPFPETWEQDVSDIPVRIAADESAHTDQDALKRIQMGYKALALKPVAKTLSMTMKIAQLAHEKGIPCLCADLTVNPTLVDWNKSVAARLAPLPGLNIGLLETNGHQNYKNWDKMLSYHPKPGASWIKSQKGMFELDDTFYKESAGILQSSVHYENLFKHS</sequence>
<evidence type="ECO:0000313" key="4">
    <source>
        <dbReference type="Proteomes" id="UP001172083"/>
    </source>
</evidence>
<dbReference type="PANTHER" id="PTHR48073:SF2">
    <property type="entry name" value="O-SUCCINYLBENZOATE SYNTHASE"/>
    <property type="match status" value="1"/>
</dbReference>
<reference evidence="3" key="1">
    <citation type="submission" date="2023-06" db="EMBL/GenBank/DDBJ databases">
        <title>Genomic of Agaribacillus aureum.</title>
        <authorList>
            <person name="Wang G."/>
        </authorList>
    </citation>
    <scope>NUCLEOTIDE SEQUENCE</scope>
    <source>
        <strain evidence="3">BMA12</strain>
    </source>
</reference>
<evidence type="ECO:0000259" key="2">
    <source>
        <dbReference type="Pfam" id="PF13378"/>
    </source>
</evidence>
<dbReference type="RefSeq" id="WP_346757113.1">
    <property type="nucleotide sequence ID" value="NZ_JAUJEB010000001.1"/>
</dbReference>
<organism evidence="3 4">
    <name type="scientific">Agaribacillus aureus</name>
    <dbReference type="NCBI Taxonomy" id="3051825"/>
    <lineage>
        <taxon>Bacteria</taxon>
        <taxon>Pseudomonadati</taxon>
        <taxon>Bacteroidota</taxon>
        <taxon>Cytophagia</taxon>
        <taxon>Cytophagales</taxon>
        <taxon>Splendidivirgaceae</taxon>
        <taxon>Agaribacillus</taxon>
    </lineage>
</organism>
<keyword evidence="4" id="KW-1185">Reference proteome</keyword>
<dbReference type="InterPro" id="IPR036849">
    <property type="entry name" value="Enolase-like_C_sf"/>
</dbReference>
<dbReference type="EMBL" id="JAUJEB010000001">
    <property type="protein sequence ID" value="MDN5211785.1"/>
    <property type="molecule type" value="Genomic_DNA"/>
</dbReference>
<dbReference type="Proteomes" id="UP001172083">
    <property type="component" value="Unassembled WGS sequence"/>
</dbReference>
<dbReference type="SUPFAM" id="SSF51604">
    <property type="entry name" value="Enolase C-terminal domain-like"/>
    <property type="match status" value="1"/>
</dbReference>
<evidence type="ECO:0000313" key="3">
    <source>
        <dbReference type="EMBL" id="MDN5211785.1"/>
    </source>
</evidence>
<gene>
    <name evidence="3" type="ORF">QQ020_06975</name>
</gene>